<feature type="domain" description="HECT" evidence="7">
    <location>
        <begin position="224"/>
        <end position="543"/>
    </location>
</feature>
<organism evidence="8 9">
    <name type="scientific">[Myrmecia] bisecta</name>
    <dbReference type="NCBI Taxonomy" id="41462"/>
    <lineage>
        <taxon>Eukaryota</taxon>
        <taxon>Viridiplantae</taxon>
        <taxon>Chlorophyta</taxon>
        <taxon>core chlorophytes</taxon>
        <taxon>Trebouxiophyceae</taxon>
        <taxon>Trebouxiales</taxon>
        <taxon>Trebouxiaceae</taxon>
        <taxon>Myrmecia</taxon>
    </lineage>
</organism>
<dbReference type="AlphaFoldDB" id="A0AAW1QAB4"/>
<dbReference type="PROSITE" id="PS50237">
    <property type="entry name" value="HECT"/>
    <property type="match status" value="1"/>
</dbReference>
<feature type="active site" description="Glycyl thioester intermediate" evidence="6">
    <location>
        <position position="511"/>
    </location>
</feature>
<dbReference type="InterPro" id="IPR035983">
    <property type="entry name" value="Hect_E3_ubiquitin_ligase"/>
</dbReference>
<dbReference type="InterPro" id="IPR000569">
    <property type="entry name" value="HECT_dom"/>
</dbReference>
<evidence type="ECO:0000256" key="2">
    <source>
        <dbReference type="ARBA" id="ARBA00004906"/>
    </source>
</evidence>
<dbReference type="InterPro" id="IPR050409">
    <property type="entry name" value="E3_ubiq-protein_ligase"/>
</dbReference>
<evidence type="ECO:0000256" key="1">
    <source>
        <dbReference type="ARBA" id="ARBA00000885"/>
    </source>
</evidence>
<dbReference type="PANTHER" id="PTHR11254">
    <property type="entry name" value="HECT DOMAIN UBIQUITIN-PROTEIN LIGASE"/>
    <property type="match status" value="1"/>
</dbReference>
<evidence type="ECO:0000256" key="3">
    <source>
        <dbReference type="ARBA" id="ARBA00012485"/>
    </source>
</evidence>
<evidence type="ECO:0000313" key="9">
    <source>
        <dbReference type="Proteomes" id="UP001489004"/>
    </source>
</evidence>
<accession>A0AAW1QAB4</accession>
<keyword evidence="5 6" id="KW-0833">Ubl conjugation pathway</keyword>
<dbReference type="GO" id="GO:0000209">
    <property type="term" value="P:protein polyubiquitination"/>
    <property type="evidence" value="ECO:0007669"/>
    <property type="project" value="TreeGrafter"/>
</dbReference>
<evidence type="ECO:0000259" key="7">
    <source>
        <dbReference type="PROSITE" id="PS50237"/>
    </source>
</evidence>
<dbReference type="GO" id="GO:0005737">
    <property type="term" value="C:cytoplasm"/>
    <property type="evidence" value="ECO:0007669"/>
    <property type="project" value="TreeGrafter"/>
</dbReference>
<evidence type="ECO:0000256" key="5">
    <source>
        <dbReference type="ARBA" id="ARBA00022786"/>
    </source>
</evidence>
<comment type="pathway">
    <text evidence="2">Protein modification; protein ubiquitination.</text>
</comment>
<dbReference type="GO" id="GO:0061630">
    <property type="term" value="F:ubiquitin protein ligase activity"/>
    <property type="evidence" value="ECO:0007669"/>
    <property type="project" value="UniProtKB-EC"/>
</dbReference>
<evidence type="ECO:0000313" key="8">
    <source>
        <dbReference type="EMBL" id="KAK9817244.1"/>
    </source>
</evidence>
<dbReference type="Pfam" id="PF00632">
    <property type="entry name" value="HECT"/>
    <property type="match status" value="1"/>
</dbReference>
<dbReference type="SMART" id="SM00119">
    <property type="entry name" value="HECTc"/>
    <property type="match status" value="1"/>
</dbReference>
<sequence length="543" mass="59412">MFQDLRHAMDAMTAMLTGGPPTDLPADALDVRQLLSNAVALTEVFIKDVNQTEPLADNVASLLKLVLAAAEAVQRAVEAATKHARLCIALRFSGGSSDLAAFLPGDLKPVLTAWLPAMHKLATMGAPWPELEAPMDHLRTSVYHILQADLMLPALELKPGSAYWAMLADPRMLALLPQKQRMDAFLACFAPDDFDEELEVEIRVTRGNVLEDSMRQLTSWTLMNPSALQAGFRVRFVNEEGEGMGVFKEWLTLVAKQLFDPMAGLFVRSASDQTLHHPSPVKVHEFHDEWMRFAGIVVGLALQNRVPLGVRFSTAFYKALCGQRVCVDDLQELEPEAYWGYMSLLASEGAADLGLTFVCGSDDMGANDEVELVAGGAFREVDDSNKEHFVDLTAHHRLVDSSASQCPAARGFREGASGSPSPGAQRMAELDVEDWKAATSLLGWGDVANPQAVAWFWELVGAMTAERRVQLLQFWTGMSAVPVGGFKQLANGLQICHVNGATNRLPVARTCFNQLSFPAYGTYAALRSSFETVFESQHGFEIV</sequence>
<dbReference type="EC" id="2.3.2.26" evidence="3"/>
<dbReference type="Proteomes" id="UP001489004">
    <property type="component" value="Unassembled WGS sequence"/>
</dbReference>
<gene>
    <name evidence="8" type="ORF">WJX72_011779</name>
</gene>
<proteinExistence type="predicted"/>
<comment type="catalytic activity">
    <reaction evidence="1">
        <text>S-ubiquitinyl-[E2 ubiquitin-conjugating enzyme]-L-cysteine + [acceptor protein]-L-lysine = [E2 ubiquitin-conjugating enzyme]-L-cysteine + N(6)-ubiquitinyl-[acceptor protein]-L-lysine.</text>
        <dbReference type="EC" id="2.3.2.26"/>
    </reaction>
</comment>
<dbReference type="SUPFAM" id="SSF56204">
    <property type="entry name" value="Hect, E3 ligase catalytic domain"/>
    <property type="match status" value="1"/>
</dbReference>
<comment type="caution">
    <text evidence="8">The sequence shown here is derived from an EMBL/GenBank/DDBJ whole genome shotgun (WGS) entry which is preliminary data.</text>
</comment>
<dbReference type="Gene3D" id="3.30.2410.10">
    <property type="entry name" value="Hect, E3 ligase catalytic domain"/>
    <property type="match status" value="1"/>
</dbReference>
<keyword evidence="4" id="KW-0808">Transferase</keyword>
<reference evidence="8 9" key="1">
    <citation type="journal article" date="2024" name="Nat. Commun.">
        <title>Phylogenomics reveals the evolutionary origins of lichenization in chlorophyte algae.</title>
        <authorList>
            <person name="Puginier C."/>
            <person name="Libourel C."/>
            <person name="Otte J."/>
            <person name="Skaloud P."/>
            <person name="Haon M."/>
            <person name="Grisel S."/>
            <person name="Petersen M."/>
            <person name="Berrin J.G."/>
            <person name="Delaux P.M."/>
            <person name="Dal Grande F."/>
            <person name="Keller J."/>
        </authorList>
    </citation>
    <scope>NUCLEOTIDE SEQUENCE [LARGE SCALE GENOMIC DNA]</scope>
    <source>
        <strain evidence="8 9">SAG 2043</strain>
    </source>
</reference>
<evidence type="ECO:0000256" key="6">
    <source>
        <dbReference type="PROSITE-ProRule" id="PRU00104"/>
    </source>
</evidence>
<dbReference type="EMBL" id="JALJOR010000005">
    <property type="protein sequence ID" value="KAK9817244.1"/>
    <property type="molecule type" value="Genomic_DNA"/>
</dbReference>
<keyword evidence="9" id="KW-1185">Reference proteome</keyword>
<evidence type="ECO:0000256" key="4">
    <source>
        <dbReference type="ARBA" id="ARBA00022679"/>
    </source>
</evidence>
<dbReference type="GO" id="GO:0006511">
    <property type="term" value="P:ubiquitin-dependent protein catabolic process"/>
    <property type="evidence" value="ECO:0007669"/>
    <property type="project" value="TreeGrafter"/>
</dbReference>
<dbReference type="Gene3D" id="3.30.2160.10">
    <property type="entry name" value="Hect, E3 ligase catalytic domain"/>
    <property type="match status" value="1"/>
</dbReference>
<dbReference type="Gene3D" id="3.90.1750.10">
    <property type="entry name" value="Hect, E3 ligase catalytic domains"/>
    <property type="match status" value="1"/>
</dbReference>
<dbReference type="PANTHER" id="PTHR11254:SF67">
    <property type="entry name" value="E3 UBIQUITIN-PROTEIN LIGASE HUWE1"/>
    <property type="match status" value="1"/>
</dbReference>
<name>A0AAW1QAB4_9CHLO</name>
<protein>
    <recommendedName>
        <fullName evidence="3">HECT-type E3 ubiquitin transferase</fullName>
        <ecNumber evidence="3">2.3.2.26</ecNumber>
    </recommendedName>
</protein>